<dbReference type="Gene3D" id="3.40.50.300">
    <property type="entry name" value="P-loop containing nucleotide triphosphate hydrolases"/>
    <property type="match status" value="1"/>
</dbReference>
<keyword evidence="3" id="KW-0812">Transmembrane</keyword>
<dbReference type="AlphaFoldDB" id="A0A6C0GQ64"/>
<evidence type="ECO:0000256" key="1">
    <source>
        <dbReference type="ARBA" id="ARBA00004167"/>
    </source>
</evidence>
<name>A0A6C0GQ64_9BACT</name>
<accession>A0A6C0GQ64</accession>
<comment type="subcellular location">
    <subcellularLocation>
        <location evidence="1">Membrane</location>
        <topology evidence="1">Single-pass membrane protein</topology>
    </subcellularLocation>
</comment>
<evidence type="ECO:0000256" key="5">
    <source>
        <dbReference type="ARBA" id="ARBA00023136"/>
    </source>
</evidence>
<dbReference type="RefSeq" id="WP_162446181.1">
    <property type="nucleotide sequence ID" value="NZ_CP048222.1"/>
</dbReference>
<organism evidence="7 8">
    <name type="scientific">Rhodocytophaga rosea</name>
    <dbReference type="NCBI Taxonomy" id="2704465"/>
    <lineage>
        <taxon>Bacteria</taxon>
        <taxon>Pseudomonadati</taxon>
        <taxon>Bacteroidota</taxon>
        <taxon>Cytophagia</taxon>
        <taxon>Cytophagales</taxon>
        <taxon>Rhodocytophagaceae</taxon>
        <taxon>Rhodocytophaga</taxon>
    </lineage>
</organism>
<dbReference type="KEGG" id="rhoz:GXP67_27910"/>
<keyword evidence="8" id="KW-1185">Reference proteome</keyword>
<dbReference type="SUPFAM" id="SSF52540">
    <property type="entry name" value="P-loop containing nucleoside triphosphate hydrolases"/>
    <property type="match status" value="1"/>
</dbReference>
<proteinExistence type="predicted"/>
<reference evidence="7 8" key="1">
    <citation type="submission" date="2020-01" db="EMBL/GenBank/DDBJ databases">
        <authorList>
            <person name="Kim M.K."/>
        </authorList>
    </citation>
    <scope>NUCLEOTIDE SEQUENCE [LARGE SCALE GENOMIC DNA]</scope>
    <source>
        <strain evidence="7 8">172606-1</strain>
    </source>
</reference>
<dbReference type="GO" id="GO:0016020">
    <property type="term" value="C:membrane"/>
    <property type="evidence" value="ECO:0007669"/>
    <property type="project" value="UniProtKB-SubCell"/>
</dbReference>
<dbReference type="PANTHER" id="PTHR12812">
    <property type="entry name" value="HEPARAN SULFATE 6-O-SULFOTRANSFERASE 3"/>
    <property type="match status" value="1"/>
</dbReference>
<evidence type="ECO:0000313" key="8">
    <source>
        <dbReference type="Proteomes" id="UP000480178"/>
    </source>
</evidence>
<dbReference type="GO" id="GO:0017095">
    <property type="term" value="F:heparan sulfate 6-sulfotransferase activity"/>
    <property type="evidence" value="ECO:0007669"/>
    <property type="project" value="TreeGrafter"/>
</dbReference>
<gene>
    <name evidence="7" type="ORF">GXP67_27910</name>
</gene>
<dbReference type="EMBL" id="CP048222">
    <property type="protein sequence ID" value="QHT70199.1"/>
    <property type="molecule type" value="Genomic_DNA"/>
</dbReference>
<dbReference type="Proteomes" id="UP000480178">
    <property type="component" value="Chromosome"/>
</dbReference>
<keyword evidence="4" id="KW-1133">Transmembrane helix</keyword>
<dbReference type="Pfam" id="PF03567">
    <property type="entry name" value="Sulfotransfer_2"/>
    <property type="match status" value="1"/>
</dbReference>
<evidence type="ECO:0000313" key="7">
    <source>
        <dbReference type="EMBL" id="QHT70199.1"/>
    </source>
</evidence>
<evidence type="ECO:0000256" key="6">
    <source>
        <dbReference type="ARBA" id="ARBA00023180"/>
    </source>
</evidence>
<dbReference type="InterPro" id="IPR027417">
    <property type="entry name" value="P-loop_NTPase"/>
</dbReference>
<keyword evidence="2 7" id="KW-0808">Transferase</keyword>
<evidence type="ECO:0000256" key="3">
    <source>
        <dbReference type="ARBA" id="ARBA00022692"/>
    </source>
</evidence>
<dbReference type="PANTHER" id="PTHR12812:SF0">
    <property type="entry name" value="HEPARAN-SULFATE 6-O-SULFOTRANSFERASE"/>
    <property type="match status" value="1"/>
</dbReference>
<dbReference type="InterPro" id="IPR010635">
    <property type="entry name" value="Heparan_SO4-6-sulfoTrfase"/>
</dbReference>
<protein>
    <submittedName>
        <fullName evidence="7">Sulfotransferase family protein</fullName>
    </submittedName>
</protein>
<keyword evidence="6" id="KW-0325">Glycoprotein</keyword>
<sequence length="269" mass="32212">MYNIIFLHIPKTAGTTFKQIIQRNYARNVRFGLDGEEKYMTGQKFRNLSYEERNNIKLLGGHINFGMHNSFNDKNNVKYITFLRDPIQREISYYNYVLRIKQHVHHREVIEKKMTLEDYITSDMHKMLLNSQTKQIVGMQGGLQSESVIFSGNILELAKNNINEHFIFSGITEQFDKGIILLYKILNWKFPLYYRSLNIAPNNLKYSKISDKTMQLIADQNQLDIQLYEYVKNAFIKEIEHNKDYINRHMHLLKMFNYLYNFYNKIHKN</sequence>
<keyword evidence="5" id="KW-0472">Membrane</keyword>
<dbReference type="InterPro" id="IPR005331">
    <property type="entry name" value="Sulfotransferase"/>
</dbReference>
<evidence type="ECO:0000256" key="2">
    <source>
        <dbReference type="ARBA" id="ARBA00022679"/>
    </source>
</evidence>
<evidence type="ECO:0000256" key="4">
    <source>
        <dbReference type="ARBA" id="ARBA00022989"/>
    </source>
</evidence>